<accession>A0A2Z4LTE5</accession>
<dbReference type="KEGG" id="spon:HME9304_01966"/>
<dbReference type="Proteomes" id="UP000248536">
    <property type="component" value="Chromosome"/>
</dbReference>
<sequence>MILRALLFVIFFITFCTLSAQEIDITYDYSATEKLLQIFEKKEFVDKDFEELIELKGTKAYLRKLAMFFPNVDADGYKESLKAALNSNYIDDDPYMFNRLVPLLPESKKLLKQVIKNKKELALSTIDKLKAYCPKNLKITATVYLTLGVIGGGWTFDDEPNAFYVDLSSMKGDYLGLAYLSAHELYHLAQYRFMKQIDKSDRINYLLDQMVREGSATYVSDFSKIPSSGPYIDFSKKEYSRNFKRLIINFALFESLVFQAKHDKHVEIDKLYNIGYSGMFQSPMYYVGYHIIKLIEKYKGKDELVSLLKNPPREMFLAYLKVYNENASIDEDFVPLSKSTIDIIKSLR</sequence>
<keyword evidence="2" id="KW-1185">Reference proteome</keyword>
<evidence type="ECO:0000313" key="2">
    <source>
        <dbReference type="Proteomes" id="UP000248536"/>
    </source>
</evidence>
<dbReference type="RefSeq" id="WP_112378390.1">
    <property type="nucleotide sequence ID" value="NZ_CP030104.1"/>
</dbReference>
<gene>
    <name evidence="1" type="ORF">HME9304_01966</name>
</gene>
<dbReference type="OrthoDB" id="921675at2"/>
<dbReference type="InterPro" id="IPR043754">
    <property type="entry name" value="DUF5700"/>
</dbReference>
<dbReference type="AlphaFoldDB" id="A0A2Z4LTE5"/>
<dbReference type="EMBL" id="CP030104">
    <property type="protein sequence ID" value="AWX44960.1"/>
    <property type="molecule type" value="Genomic_DNA"/>
</dbReference>
<reference evidence="1 2" key="1">
    <citation type="submission" date="2018-06" db="EMBL/GenBank/DDBJ databases">
        <title>Spongiibacterium sp. HME9304 Genome sequencing and assembly.</title>
        <authorList>
            <person name="Kang H."/>
            <person name="Kim H."/>
            <person name="Joh K."/>
        </authorList>
    </citation>
    <scope>NUCLEOTIDE SEQUENCE [LARGE SCALE GENOMIC DNA]</scope>
    <source>
        <strain evidence="1 2">HME9304</strain>
    </source>
</reference>
<evidence type="ECO:0008006" key="3">
    <source>
        <dbReference type="Google" id="ProtNLM"/>
    </source>
</evidence>
<organism evidence="1 2">
    <name type="scientific">Flagellimonas maritima</name>
    <dbReference type="NCBI Taxonomy" id="1383885"/>
    <lineage>
        <taxon>Bacteria</taxon>
        <taxon>Pseudomonadati</taxon>
        <taxon>Bacteroidota</taxon>
        <taxon>Flavobacteriia</taxon>
        <taxon>Flavobacteriales</taxon>
        <taxon>Flavobacteriaceae</taxon>
        <taxon>Flagellimonas</taxon>
    </lineage>
</organism>
<dbReference type="Pfam" id="PF18958">
    <property type="entry name" value="DUF5700"/>
    <property type="match status" value="1"/>
</dbReference>
<proteinExistence type="predicted"/>
<evidence type="ECO:0000313" key="1">
    <source>
        <dbReference type="EMBL" id="AWX44960.1"/>
    </source>
</evidence>
<protein>
    <recommendedName>
        <fullName evidence="3">DUF2268 domain-containing protein</fullName>
    </recommendedName>
</protein>
<name>A0A2Z4LTE5_9FLAO</name>